<dbReference type="EMBL" id="BBMT01000002">
    <property type="protein sequence ID" value="GAL32943.1"/>
    <property type="molecule type" value="Genomic_DNA"/>
</dbReference>
<comment type="function">
    <text evidence="4">Lytic transglycosylase with a strong preference for naked glycan strands that lack stem peptides.</text>
</comment>
<evidence type="ECO:0000313" key="9">
    <source>
        <dbReference type="Proteomes" id="UP000029224"/>
    </source>
</evidence>
<reference evidence="8 9" key="2">
    <citation type="submission" date="2014-09" db="EMBL/GenBank/DDBJ databases">
        <authorList>
            <consortium name="NBRP consortium"/>
            <person name="Sawabe T."/>
            <person name="Meirelles P."/>
            <person name="Nakanishi M."/>
            <person name="Sayaka M."/>
            <person name="Hattori M."/>
            <person name="Ohkuma M."/>
        </authorList>
    </citation>
    <scope>NUCLEOTIDE SEQUENCE [LARGE SCALE GENOMIC DNA]</scope>
    <source>
        <strain evidence="8 9">JCM 19240</strain>
    </source>
</reference>
<organism evidence="8 9">
    <name type="scientific">Vibrio maritimus</name>
    <dbReference type="NCBI Taxonomy" id="990268"/>
    <lineage>
        <taxon>Bacteria</taxon>
        <taxon>Pseudomonadati</taxon>
        <taxon>Pseudomonadota</taxon>
        <taxon>Gammaproteobacteria</taxon>
        <taxon>Vibrionales</taxon>
        <taxon>Vibrionaceae</taxon>
        <taxon>Vibrio</taxon>
    </lineage>
</organism>
<dbReference type="PROSITE" id="PS51724">
    <property type="entry name" value="SPOR"/>
    <property type="match status" value="1"/>
</dbReference>
<evidence type="ECO:0000256" key="2">
    <source>
        <dbReference type="ARBA" id="ARBA00023239"/>
    </source>
</evidence>
<dbReference type="Gene3D" id="2.40.40.10">
    <property type="entry name" value="RlpA-like domain"/>
    <property type="match status" value="1"/>
</dbReference>
<evidence type="ECO:0000313" key="8">
    <source>
        <dbReference type="EMBL" id="GAL32943.1"/>
    </source>
</evidence>
<dbReference type="FunFam" id="2.40.40.10:FF:000003">
    <property type="entry name" value="Endolytic peptidoglycan transglycosylase RlpA"/>
    <property type="match status" value="1"/>
</dbReference>
<keyword evidence="1 6" id="KW-0732">Signal</keyword>
<comment type="subcellular location">
    <subcellularLocation>
        <location evidence="4">Cell membrane</location>
        <topology evidence="4">Lipid-anchor</topology>
    </subcellularLocation>
</comment>
<dbReference type="InterPro" id="IPR036680">
    <property type="entry name" value="SPOR-like_sf"/>
</dbReference>
<dbReference type="GO" id="GO:0000270">
    <property type="term" value="P:peptidoglycan metabolic process"/>
    <property type="evidence" value="ECO:0007669"/>
    <property type="project" value="UniProtKB-UniRule"/>
</dbReference>
<evidence type="ECO:0000256" key="1">
    <source>
        <dbReference type="ARBA" id="ARBA00022729"/>
    </source>
</evidence>
<evidence type="ECO:0000256" key="6">
    <source>
        <dbReference type="SAM" id="SignalP"/>
    </source>
</evidence>
<dbReference type="Pfam" id="PF03330">
    <property type="entry name" value="DPBB_1"/>
    <property type="match status" value="1"/>
</dbReference>
<keyword evidence="4" id="KW-0564">Palmitate</keyword>
<dbReference type="PANTHER" id="PTHR34183:SF1">
    <property type="entry name" value="ENDOLYTIC PEPTIDOGLYCAN TRANSGLYCOSYLASE RLPA"/>
    <property type="match status" value="1"/>
</dbReference>
<dbReference type="GO" id="GO:0009279">
    <property type="term" value="C:cell outer membrane"/>
    <property type="evidence" value="ECO:0007669"/>
    <property type="project" value="TreeGrafter"/>
</dbReference>
<feature type="chain" id="PRO_5009982763" description="Endolytic peptidoglycan transglycosylase RlpA" evidence="6">
    <location>
        <begin position="26"/>
        <end position="267"/>
    </location>
</feature>
<dbReference type="AlphaFoldDB" id="A0A090T1A7"/>
<dbReference type="GO" id="GO:0005886">
    <property type="term" value="C:plasma membrane"/>
    <property type="evidence" value="ECO:0007669"/>
    <property type="project" value="UniProtKB-SubCell"/>
</dbReference>
<comment type="caution">
    <text evidence="8">The sequence shown here is derived from an EMBL/GenBank/DDBJ whole genome shotgun (WGS) entry which is preliminary data.</text>
</comment>
<dbReference type="OrthoDB" id="9779128at2"/>
<keyword evidence="4" id="KW-1003">Cell membrane</keyword>
<keyword evidence="3 4" id="KW-0961">Cell wall biogenesis/degradation</keyword>
<dbReference type="CDD" id="cd22268">
    <property type="entry name" value="DPBB_RlpA-like"/>
    <property type="match status" value="1"/>
</dbReference>
<comment type="similarity">
    <text evidence="4 5">Belongs to the RlpA family.</text>
</comment>
<dbReference type="Proteomes" id="UP000029224">
    <property type="component" value="Unassembled WGS sequence"/>
</dbReference>
<evidence type="ECO:0000256" key="3">
    <source>
        <dbReference type="ARBA" id="ARBA00023316"/>
    </source>
</evidence>
<evidence type="ECO:0000256" key="5">
    <source>
        <dbReference type="RuleBase" id="RU003495"/>
    </source>
</evidence>
<dbReference type="NCBIfam" id="TIGR00413">
    <property type="entry name" value="rlpA"/>
    <property type="match status" value="1"/>
</dbReference>
<name>A0A090T1A7_9VIBR</name>
<dbReference type="Pfam" id="PF05036">
    <property type="entry name" value="SPOR"/>
    <property type="match status" value="1"/>
</dbReference>
<dbReference type="InterPro" id="IPR009009">
    <property type="entry name" value="RlpA-like_DPBB"/>
</dbReference>
<proteinExistence type="inferred from homology"/>
<dbReference type="GO" id="GO:0008932">
    <property type="term" value="F:lytic endotransglycosylase activity"/>
    <property type="evidence" value="ECO:0007669"/>
    <property type="project" value="UniProtKB-UniRule"/>
</dbReference>
<dbReference type="InterPro" id="IPR012997">
    <property type="entry name" value="RplA"/>
</dbReference>
<dbReference type="PROSITE" id="PS51257">
    <property type="entry name" value="PROKAR_LIPOPROTEIN"/>
    <property type="match status" value="1"/>
</dbReference>
<keyword evidence="9" id="KW-1185">Reference proteome</keyword>
<accession>A0A090T1A7</accession>
<dbReference type="Gene3D" id="3.30.70.1070">
    <property type="entry name" value="Sporulation related repeat"/>
    <property type="match status" value="1"/>
</dbReference>
<feature type="signal peptide" evidence="6">
    <location>
        <begin position="1"/>
        <end position="25"/>
    </location>
</feature>
<dbReference type="GO" id="GO:0042834">
    <property type="term" value="F:peptidoglycan binding"/>
    <property type="evidence" value="ECO:0007669"/>
    <property type="project" value="InterPro"/>
</dbReference>
<evidence type="ECO:0000256" key="4">
    <source>
        <dbReference type="HAMAP-Rule" id="MF_02071"/>
    </source>
</evidence>
<protein>
    <recommendedName>
        <fullName evidence="4">Endolytic peptidoglycan transglycosylase RlpA</fullName>
        <ecNumber evidence="4">4.2.2.-</ecNumber>
    </recommendedName>
</protein>
<keyword evidence="2 4" id="KW-0456">Lyase</keyword>
<keyword evidence="4 8" id="KW-0449">Lipoprotein</keyword>
<dbReference type="InterPro" id="IPR007730">
    <property type="entry name" value="SPOR-like_dom"/>
</dbReference>
<dbReference type="PANTHER" id="PTHR34183">
    <property type="entry name" value="ENDOLYTIC PEPTIDOGLYCAN TRANSGLYCOSYLASE RLPA"/>
    <property type="match status" value="1"/>
</dbReference>
<dbReference type="InterPro" id="IPR036908">
    <property type="entry name" value="RlpA-like_sf"/>
</dbReference>
<dbReference type="SUPFAM" id="SSF50685">
    <property type="entry name" value="Barwin-like endoglucanases"/>
    <property type="match status" value="1"/>
</dbReference>
<gene>
    <name evidence="4" type="primary">rlpA</name>
    <name evidence="8" type="ORF">JCM19240_6375</name>
</gene>
<dbReference type="GO" id="GO:0071555">
    <property type="term" value="P:cell wall organization"/>
    <property type="evidence" value="ECO:0007669"/>
    <property type="project" value="UniProtKB-KW"/>
</dbReference>
<dbReference type="SUPFAM" id="SSF110997">
    <property type="entry name" value="Sporulation related repeat"/>
    <property type="match status" value="1"/>
</dbReference>
<keyword evidence="4" id="KW-0472">Membrane</keyword>
<dbReference type="InterPro" id="IPR034718">
    <property type="entry name" value="RlpA"/>
</dbReference>
<feature type="domain" description="SPOR" evidence="7">
    <location>
        <begin position="191"/>
        <end position="267"/>
    </location>
</feature>
<dbReference type="EC" id="4.2.2.-" evidence="4"/>
<sequence length="267" mass="29922">MNKWNDTWRQRLSWLGLALGLLALAGCSSSSDSRYDLKDDVAPNTPISVDHIEGAVPKYEPYSLGGNKSYRLRGKSYTVIKDPTGFTERGEASWYGKKFHGHLTSNGEVYDMYSMSAAHKTLPLPSYVKVKNLDNGKETIVRVNDRGPFHDGRIIDLSYAAANKLDVIKTGTANVEIEVIIIEKPSSQHELSKHPEYTIQVAASPHKDRISELSKQLGEKLSVDTFLTPVNKSYRLMLGPFKDYKQTQDVLEQVQKIGYPSAFVKKL</sequence>
<dbReference type="HAMAP" id="MF_02071">
    <property type="entry name" value="RlpA"/>
    <property type="match status" value="1"/>
</dbReference>
<reference evidence="8 9" key="1">
    <citation type="submission" date="2014-09" db="EMBL/GenBank/DDBJ databases">
        <title>Vibrio maritimus JCM 19240. (C210) whole genome shotgun sequence.</title>
        <authorList>
            <person name="Sawabe T."/>
            <person name="Meirelles P."/>
            <person name="Nakanishi M."/>
            <person name="Sayaka M."/>
            <person name="Hattori M."/>
            <person name="Ohkuma M."/>
        </authorList>
    </citation>
    <scope>NUCLEOTIDE SEQUENCE [LARGE SCALE GENOMIC DNA]</scope>
    <source>
        <strain evidence="8 9">JCM 19240</strain>
    </source>
</reference>
<evidence type="ECO:0000259" key="7">
    <source>
        <dbReference type="PROSITE" id="PS51724"/>
    </source>
</evidence>